<keyword evidence="2" id="KW-1185">Reference proteome</keyword>
<dbReference type="OrthoDB" id="423533at2759"/>
<dbReference type="AlphaFoldDB" id="A0A0M0K6K6"/>
<evidence type="ECO:0000313" key="2">
    <source>
        <dbReference type="Proteomes" id="UP000037460"/>
    </source>
</evidence>
<dbReference type="Gene3D" id="3.90.176.10">
    <property type="entry name" value="Toxin ADP-ribosyltransferase, Chain A, domain 1"/>
    <property type="match status" value="1"/>
</dbReference>
<gene>
    <name evidence="1" type="ORF">Ctob_013745</name>
</gene>
<organism evidence="1 2">
    <name type="scientific">Chrysochromulina tobinii</name>
    <dbReference type="NCBI Taxonomy" id="1460289"/>
    <lineage>
        <taxon>Eukaryota</taxon>
        <taxon>Haptista</taxon>
        <taxon>Haptophyta</taxon>
        <taxon>Prymnesiophyceae</taxon>
        <taxon>Prymnesiales</taxon>
        <taxon>Chrysochromulinaceae</taxon>
        <taxon>Chrysochromulina</taxon>
    </lineage>
</organism>
<sequence>MKVASNRRAGKHDQANEEYVRKHQDLDWMIDSLSDAIKRATAIGWPGKRAECFRVLSNPAVNGILSTALASHDPSYSASTHALFNVIHAQRSTQRQEGYPLPPRLYWYRKGFDSLADRDPRWADASVERGDATGFRGLSGSSLVTGTCSASRDVFGEGGFVVRSKGSDGGYVYTMQESDVVCFETAEDDEFGCHSPVMTSKESGVFPPNCLFRLKQVVPAGGWESPVPGVFPRQRLLVFTATYRKPNGAACSDDADAEVADGEEFSIGAKLCGVADLVTLSYACRKEFVSGLDDVLARPVLTMALEWDRDLEWKDWKGRHYCARDEFQYVCGPALPLDDCTPGTRDARNGGCMPAEFQERVNEFILNRRQKGHGTFLEDEHAFLTLDEVLAIRLYSGPAFQPINAFLRNVSKLDGQFREQLARHASLTFVATTRHVINGIRKLSAVSTPEEACTHLWRGARGELPKTFWLADEIGTIIATETAFMSTSAERETALHYMAGNGAPNLLWCLKCGPETDAGYHRGADISLLSQFEDEKEWLFPPMTMMEVSIEVTPGKASGVLVEECGKNFVCVEAIPTFV</sequence>
<dbReference type="PROSITE" id="PS51996">
    <property type="entry name" value="TR_MART"/>
    <property type="match status" value="1"/>
</dbReference>
<reference evidence="2" key="1">
    <citation type="journal article" date="2015" name="PLoS Genet.">
        <title>Genome Sequence and Transcriptome Analyses of Chrysochromulina tobin: Metabolic Tools for Enhanced Algal Fitness in the Prominent Order Prymnesiales (Haptophyceae).</title>
        <authorList>
            <person name="Hovde B.T."/>
            <person name="Deodato C.R."/>
            <person name="Hunsperger H.M."/>
            <person name="Ryken S.A."/>
            <person name="Yost W."/>
            <person name="Jha R.K."/>
            <person name="Patterson J."/>
            <person name="Monnat R.J. Jr."/>
            <person name="Barlow S.B."/>
            <person name="Starkenburg S.R."/>
            <person name="Cattolico R.A."/>
        </authorList>
    </citation>
    <scope>NUCLEOTIDE SEQUENCE</scope>
    <source>
        <strain evidence="2">CCMP291</strain>
    </source>
</reference>
<evidence type="ECO:0000313" key="1">
    <source>
        <dbReference type="EMBL" id="KOO34491.1"/>
    </source>
</evidence>
<dbReference type="SUPFAM" id="SSF56399">
    <property type="entry name" value="ADP-ribosylation"/>
    <property type="match status" value="1"/>
</dbReference>
<comment type="caution">
    <text evidence="1">The sequence shown here is derived from an EMBL/GenBank/DDBJ whole genome shotgun (WGS) entry which is preliminary data.</text>
</comment>
<dbReference type="Proteomes" id="UP000037460">
    <property type="component" value="Unassembled WGS sequence"/>
</dbReference>
<accession>A0A0M0K6K6</accession>
<protein>
    <recommendedName>
        <fullName evidence="3">Mono(ADP-ribosyl)transferase</fullName>
    </recommendedName>
</protein>
<name>A0A0M0K6K6_9EUKA</name>
<dbReference type="EMBL" id="JWZX01001200">
    <property type="protein sequence ID" value="KOO34491.1"/>
    <property type="molecule type" value="Genomic_DNA"/>
</dbReference>
<evidence type="ECO:0008006" key="3">
    <source>
        <dbReference type="Google" id="ProtNLM"/>
    </source>
</evidence>
<proteinExistence type="predicted"/>